<evidence type="ECO:0000313" key="1">
    <source>
        <dbReference type="EMBL" id="KAH0884003.1"/>
    </source>
</evidence>
<gene>
    <name evidence="1" type="ORF">HID58_060099</name>
</gene>
<reference evidence="1 2" key="1">
    <citation type="submission" date="2021-05" db="EMBL/GenBank/DDBJ databases">
        <title>Genome Assembly of Synthetic Allotetraploid Brassica napus Reveals Homoeologous Exchanges between Subgenomes.</title>
        <authorList>
            <person name="Davis J.T."/>
        </authorList>
    </citation>
    <scope>NUCLEOTIDE SEQUENCE [LARGE SCALE GENOMIC DNA]</scope>
    <source>
        <strain evidence="2">cv. Da-Ae</strain>
        <tissue evidence="1">Seedling</tissue>
    </source>
</reference>
<dbReference type="Proteomes" id="UP000824890">
    <property type="component" value="Unassembled WGS sequence"/>
</dbReference>
<dbReference type="PANTHER" id="PTHR12484">
    <property type="entry name" value="B-LYMPHOCYTE ANTIGEN-RELATED"/>
    <property type="match status" value="1"/>
</dbReference>
<protein>
    <submittedName>
        <fullName evidence="1">Uncharacterized protein</fullName>
    </submittedName>
</protein>
<dbReference type="Pfam" id="PF25015">
    <property type="entry name" value="RBD_AKAP-17A"/>
    <property type="match status" value="1"/>
</dbReference>
<organism evidence="1 2">
    <name type="scientific">Brassica napus</name>
    <name type="common">Rape</name>
    <dbReference type="NCBI Taxonomy" id="3708"/>
    <lineage>
        <taxon>Eukaryota</taxon>
        <taxon>Viridiplantae</taxon>
        <taxon>Streptophyta</taxon>
        <taxon>Embryophyta</taxon>
        <taxon>Tracheophyta</taxon>
        <taxon>Spermatophyta</taxon>
        <taxon>Magnoliopsida</taxon>
        <taxon>eudicotyledons</taxon>
        <taxon>Gunneridae</taxon>
        <taxon>Pentapetalae</taxon>
        <taxon>rosids</taxon>
        <taxon>malvids</taxon>
        <taxon>Brassicales</taxon>
        <taxon>Brassicaceae</taxon>
        <taxon>Brassiceae</taxon>
        <taxon>Brassica</taxon>
    </lineage>
</organism>
<feature type="non-terminal residue" evidence="1">
    <location>
        <position position="1"/>
    </location>
</feature>
<name>A0ABQ7ZVF3_BRANA</name>
<sequence length="178" mass="20539">CGASDDFEGLKKEWEEFYYAFGHPREGRSEADTMIPRVSSKLSMLVSHTIFSTFGKIRNENDGLFSAVFMNFIVAEDADEYSGDLVSGLYCKIVVQFEKYNDFVNAMKAFCGRSMKKHIRRYSAKSRLLTNMEQGWVLLELEENIGSHDGYRNEAVGYNTDDVRRKTFRVCMIHDHIL</sequence>
<accession>A0ABQ7ZVF3</accession>
<keyword evidence="2" id="KW-1185">Reference proteome</keyword>
<dbReference type="PANTHER" id="PTHR12484:SF4">
    <property type="entry name" value="A-KINASE ANCHOR PROTEIN 17A"/>
    <property type="match status" value="1"/>
</dbReference>
<dbReference type="EMBL" id="JAGKQM010000014">
    <property type="protein sequence ID" value="KAH0884003.1"/>
    <property type="molecule type" value="Genomic_DNA"/>
</dbReference>
<proteinExistence type="predicted"/>
<dbReference type="InterPro" id="IPR056852">
    <property type="entry name" value="AK17A/B"/>
</dbReference>
<evidence type="ECO:0000313" key="2">
    <source>
        <dbReference type="Proteomes" id="UP000824890"/>
    </source>
</evidence>
<comment type="caution">
    <text evidence="1">The sequence shown here is derived from an EMBL/GenBank/DDBJ whole genome shotgun (WGS) entry which is preliminary data.</text>
</comment>